<dbReference type="Proteomes" id="UP000076858">
    <property type="component" value="Unassembled WGS sequence"/>
</dbReference>
<organism evidence="1 2">
    <name type="scientific">Daphnia magna</name>
    <dbReference type="NCBI Taxonomy" id="35525"/>
    <lineage>
        <taxon>Eukaryota</taxon>
        <taxon>Metazoa</taxon>
        <taxon>Ecdysozoa</taxon>
        <taxon>Arthropoda</taxon>
        <taxon>Crustacea</taxon>
        <taxon>Branchiopoda</taxon>
        <taxon>Diplostraca</taxon>
        <taxon>Cladocera</taxon>
        <taxon>Anomopoda</taxon>
        <taxon>Daphniidae</taxon>
        <taxon>Daphnia</taxon>
    </lineage>
</organism>
<accession>A0A164ZZU4</accession>
<proteinExistence type="predicted"/>
<dbReference type="EMBL" id="LRGB01000687">
    <property type="protein sequence ID" value="KZS17005.1"/>
    <property type="molecule type" value="Genomic_DNA"/>
</dbReference>
<dbReference type="OrthoDB" id="6365960at2759"/>
<gene>
    <name evidence="1" type="ORF">APZ42_017657</name>
</gene>
<evidence type="ECO:0000313" key="2">
    <source>
        <dbReference type="Proteomes" id="UP000076858"/>
    </source>
</evidence>
<name>A0A164ZZU4_9CRUS</name>
<comment type="caution">
    <text evidence="1">The sequence shown here is derived from an EMBL/GenBank/DDBJ whole genome shotgun (WGS) entry which is preliminary data.</text>
</comment>
<keyword evidence="2" id="KW-1185">Reference proteome</keyword>
<sequence length="119" mass="12130">MKFLCIFFLGFAVALSQAQDESFPLHYQNRFRRGAATSPASAGGYNIGNKGSTYSVSSALGAYNTFTGNIGVQGAYGAATYDLGAALGAFGPYLNEGGGGGGSGGNSYGFGGPFFSNKY</sequence>
<dbReference type="AlphaFoldDB" id="A0A164ZZU4"/>
<reference evidence="1 2" key="1">
    <citation type="submission" date="2016-03" db="EMBL/GenBank/DDBJ databases">
        <title>EvidentialGene: Evidence-directed Construction of Genes on Genomes.</title>
        <authorList>
            <person name="Gilbert D.G."/>
            <person name="Choi J.-H."/>
            <person name="Mockaitis K."/>
            <person name="Colbourne J."/>
            <person name="Pfrender M."/>
        </authorList>
    </citation>
    <scope>NUCLEOTIDE SEQUENCE [LARGE SCALE GENOMIC DNA]</scope>
    <source>
        <strain evidence="1 2">Xinb3</strain>
        <tissue evidence="1">Complete organism</tissue>
    </source>
</reference>
<protein>
    <submittedName>
        <fullName evidence="1">Uncharacterized protein</fullName>
    </submittedName>
</protein>
<evidence type="ECO:0000313" key="1">
    <source>
        <dbReference type="EMBL" id="KZS17005.1"/>
    </source>
</evidence>